<dbReference type="AlphaFoldDB" id="A0A9Q1N3H0"/>
<gene>
    <name evidence="5" type="ORF">K7X08_009704</name>
</gene>
<accession>A0A9Q1N3H0</accession>
<evidence type="ECO:0008006" key="7">
    <source>
        <dbReference type="Google" id="ProtNLM"/>
    </source>
</evidence>
<dbReference type="GO" id="GO:0004650">
    <property type="term" value="F:polygalacturonase activity"/>
    <property type="evidence" value="ECO:0007669"/>
    <property type="project" value="InterPro"/>
</dbReference>
<sequence length="281" mass="31036">MHSNKIQISNLTLVNSPSWTIHPVYSSNIIIEGITFLAPVTSPNTDGIDPDSCTNIRLEDNYIVSGDDRVAVKSGWDEYGIKYGRPTSHLIIRRLTCISPSSAAIALGSKMSGGIQDVRVQDITAINTESGIRIKTGIGRCSFVKDVYVKGMKLHTMKWVFWMTDNYGSHADTHWDPKALPEIKGINYRDVVAENVSMAGQLDGISGDPFTRICMSNVTIGLAKKSKKYPWACTNIEGISSSVQPPPCQLLADQGPKKSGMSDFPTESLRIEMQRCYRLNY</sequence>
<evidence type="ECO:0000256" key="2">
    <source>
        <dbReference type="ARBA" id="ARBA00022801"/>
    </source>
</evidence>
<dbReference type="InterPro" id="IPR012334">
    <property type="entry name" value="Pectin_lyas_fold"/>
</dbReference>
<proteinExistence type="inferred from homology"/>
<dbReference type="InterPro" id="IPR051801">
    <property type="entry name" value="GH28_Enzymes"/>
</dbReference>
<organism evidence="5 6">
    <name type="scientific">Anisodus acutangulus</name>
    <dbReference type="NCBI Taxonomy" id="402998"/>
    <lineage>
        <taxon>Eukaryota</taxon>
        <taxon>Viridiplantae</taxon>
        <taxon>Streptophyta</taxon>
        <taxon>Embryophyta</taxon>
        <taxon>Tracheophyta</taxon>
        <taxon>Spermatophyta</taxon>
        <taxon>Magnoliopsida</taxon>
        <taxon>eudicotyledons</taxon>
        <taxon>Gunneridae</taxon>
        <taxon>Pentapetalae</taxon>
        <taxon>asterids</taxon>
        <taxon>lamiids</taxon>
        <taxon>Solanales</taxon>
        <taxon>Solanaceae</taxon>
        <taxon>Solanoideae</taxon>
        <taxon>Hyoscyameae</taxon>
        <taxon>Anisodus</taxon>
    </lineage>
</organism>
<dbReference type="PANTHER" id="PTHR31339">
    <property type="entry name" value="PECTIN LYASE-RELATED"/>
    <property type="match status" value="1"/>
</dbReference>
<reference evidence="6" key="1">
    <citation type="journal article" date="2023" name="Proc. Natl. Acad. Sci. U.S.A.">
        <title>Genomic and structural basis for evolution of tropane alkaloid biosynthesis.</title>
        <authorList>
            <person name="Wanga Y.-J."/>
            <person name="Taina T."/>
            <person name="Yua J.-Y."/>
            <person name="Lia J."/>
            <person name="Xua B."/>
            <person name="Chenc J."/>
            <person name="D'Auriad J.C."/>
            <person name="Huanga J.-P."/>
            <person name="Huanga S.-X."/>
        </authorList>
    </citation>
    <scope>NUCLEOTIDE SEQUENCE [LARGE SCALE GENOMIC DNA]</scope>
    <source>
        <strain evidence="6">cv. KIB-2019</strain>
    </source>
</reference>
<evidence type="ECO:0000256" key="3">
    <source>
        <dbReference type="ARBA" id="ARBA00023295"/>
    </source>
</evidence>
<dbReference type="InterPro" id="IPR000743">
    <property type="entry name" value="Glyco_hydro_28"/>
</dbReference>
<evidence type="ECO:0000256" key="1">
    <source>
        <dbReference type="ARBA" id="ARBA00008834"/>
    </source>
</evidence>
<evidence type="ECO:0000256" key="4">
    <source>
        <dbReference type="RuleBase" id="RU361169"/>
    </source>
</evidence>
<dbReference type="SMART" id="SM00710">
    <property type="entry name" value="PbH1"/>
    <property type="match status" value="4"/>
</dbReference>
<evidence type="ECO:0000313" key="5">
    <source>
        <dbReference type="EMBL" id="KAJ8573193.1"/>
    </source>
</evidence>
<dbReference type="Gene3D" id="2.160.20.10">
    <property type="entry name" value="Single-stranded right-handed beta-helix, Pectin lyase-like"/>
    <property type="match status" value="1"/>
</dbReference>
<dbReference type="Proteomes" id="UP001152561">
    <property type="component" value="Unassembled WGS sequence"/>
</dbReference>
<dbReference type="InterPro" id="IPR006626">
    <property type="entry name" value="PbH1"/>
</dbReference>
<keyword evidence="2 4" id="KW-0378">Hydrolase</keyword>
<dbReference type="OrthoDB" id="187139at2759"/>
<keyword evidence="3 4" id="KW-0326">Glycosidase</keyword>
<dbReference type="GO" id="GO:0005975">
    <property type="term" value="P:carbohydrate metabolic process"/>
    <property type="evidence" value="ECO:0007669"/>
    <property type="project" value="InterPro"/>
</dbReference>
<comment type="caution">
    <text evidence="5">The sequence shown here is derived from an EMBL/GenBank/DDBJ whole genome shotgun (WGS) entry which is preliminary data.</text>
</comment>
<dbReference type="EMBL" id="JAJAGQ010000001">
    <property type="protein sequence ID" value="KAJ8573193.1"/>
    <property type="molecule type" value="Genomic_DNA"/>
</dbReference>
<dbReference type="PANTHER" id="PTHR31339:SF59">
    <property type="entry name" value="POLYGALACTURONASE-RELATED"/>
    <property type="match status" value="1"/>
</dbReference>
<keyword evidence="6" id="KW-1185">Reference proteome</keyword>
<dbReference type="InterPro" id="IPR011050">
    <property type="entry name" value="Pectin_lyase_fold/virulence"/>
</dbReference>
<dbReference type="SUPFAM" id="SSF51126">
    <property type="entry name" value="Pectin lyase-like"/>
    <property type="match status" value="1"/>
</dbReference>
<comment type="similarity">
    <text evidence="1 4">Belongs to the glycosyl hydrolase 28 family.</text>
</comment>
<name>A0A9Q1N3H0_9SOLA</name>
<protein>
    <recommendedName>
        <fullName evidence="7">Polygalacturonase</fullName>
    </recommendedName>
</protein>
<dbReference type="Pfam" id="PF00295">
    <property type="entry name" value="Glyco_hydro_28"/>
    <property type="match status" value="1"/>
</dbReference>
<evidence type="ECO:0000313" key="6">
    <source>
        <dbReference type="Proteomes" id="UP001152561"/>
    </source>
</evidence>